<dbReference type="KEGG" id="ahu:A6A40_09175"/>
<dbReference type="STRING" id="1226968.A6A40_09175"/>
<dbReference type="Pfam" id="PF07812">
    <property type="entry name" value="TfuA"/>
    <property type="match status" value="1"/>
</dbReference>
<keyword evidence="4" id="KW-1185">Reference proteome</keyword>
<dbReference type="EMBL" id="CP015285">
    <property type="protein sequence ID" value="ANC92062.1"/>
    <property type="molecule type" value="Genomic_DNA"/>
</dbReference>
<evidence type="ECO:0000313" key="3">
    <source>
        <dbReference type="EMBL" id="ANC92062.1"/>
    </source>
</evidence>
<keyword evidence="1" id="KW-0175">Coiled coil</keyword>
<gene>
    <name evidence="3" type="ORF">A6A40_09175</name>
</gene>
<feature type="coiled-coil region" evidence="1">
    <location>
        <begin position="435"/>
        <end position="466"/>
    </location>
</feature>
<protein>
    <recommendedName>
        <fullName evidence="2">TfuA-like core domain-containing protein</fullName>
    </recommendedName>
</protein>
<reference evidence="3 4" key="1">
    <citation type="journal article" date="2013" name="Int. J. Syst. Evol. Microbiol.">
        <title>Azospirillum humicireducens sp. nov., a nitrogen-fixing bacterium isolated from a microbial fuel cell.</title>
        <authorList>
            <person name="Zhou S."/>
            <person name="Han L."/>
            <person name="Wang Y."/>
            <person name="Yang G."/>
            <person name="Zhuang L."/>
            <person name="Hu P."/>
        </authorList>
    </citation>
    <scope>NUCLEOTIDE SEQUENCE [LARGE SCALE GENOMIC DNA]</scope>
    <source>
        <strain evidence="3 4">SgZ-5</strain>
    </source>
</reference>
<dbReference type="OrthoDB" id="118811at2"/>
<dbReference type="Proteomes" id="UP000077405">
    <property type="component" value="Chromosome"/>
</dbReference>
<evidence type="ECO:0000313" key="4">
    <source>
        <dbReference type="Proteomes" id="UP000077405"/>
    </source>
</evidence>
<feature type="domain" description="TfuA-like core" evidence="2">
    <location>
        <begin position="50"/>
        <end position="169"/>
    </location>
</feature>
<name>A0A160JGG1_9PROT</name>
<organism evidence="3 4">
    <name type="scientific">Azospirillum humicireducens</name>
    <dbReference type="NCBI Taxonomy" id="1226968"/>
    <lineage>
        <taxon>Bacteria</taxon>
        <taxon>Pseudomonadati</taxon>
        <taxon>Pseudomonadota</taxon>
        <taxon>Alphaproteobacteria</taxon>
        <taxon>Rhodospirillales</taxon>
        <taxon>Azospirillaceae</taxon>
        <taxon>Azospirillum</taxon>
    </lineage>
</organism>
<proteinExistence type="predicted"/>
<evidence type="ECO:0000259" key="2">
    <source>
        <dbReference type="Pfam" id="PF07812"/>
    </source>
</evidence>
<dbReference type="AlphaFoldDB" id="A0A160JGG1"/>
<accession>A0A160JGG1</accession>
<evidence type="ECO:0000256" key="1">
    <source>
        <dbReference type="SAM" id="Coils"/>
    </source>
</evidence>
<dbReference type="InterPro" id="IPR012924">
    <property type="entry name" value="TfuA_core"/>
</dbReference>
<sequence length="469" mass="51572">MKICVFLGPTMAVEDARVILPDAVYLPPAAQADILSAMTIHRPDVIALIDGVFGQSLSVWHKEILFALSRGVAVYGASSMGALRAAECHGFGMIPVGEVARQYIDGRLTGDDEVALAHAGPEDGYLPLSEPLVNLRASLAAALGAGVITAELHDRVIAAAKRCYFPERTRDRIWTEASLAVAEIERLEDFLAAGAVDQKRRDAESLLGHLASLVTPSRPAPFVFNASHYFDVLYERDRRVEHGDNTVPLSDIALHAALHRPDFAEINNAALGRLLALQLAEAVGVKADAEAIAAEARRFCVARGISSTEALLRWCRSNDLTEEEFDALIAELATERAMRHWMISRRFLARTTKPVLNELRLRGLYQTIAEEAAFMQRVSDLHFGGTAQQSQETTEELILDHLAHTPCRIDAPLDVWAYEFGFKDVLDLRIDLVRAKKVRDLVRDLAAEAESALREVAASHSALEEEMKD</sequence>